<evidence type="ECO:0000313" key="3">
    <source>
        <dbReference type="EMBL" id="GMI48995.1"/>
    </source>
</evidence>
<sequence>MEDNKGIKGKKKYLDDDEEGVGDVEGDVDPQDIYSMAIEPEFSAIDEFSASLYALIVDYKMDETMALIALENSGGDLNGALEWLMTQQRAASTVGETEVGGARGGRSGYDMGILGYDSSSDEGEANVGAFDGFNDDTDSEADTDSSCGEGEGGGSGTLVASTVPTIAKLPAPPEVDEEAVLDAVLDAYILENQQLLASVAGGLEGAKAEEEEEEELDGRKLPPRPPPIRPNSSKHNSDKKDIHSRLQSKLIAKGITPSSVANANEGEDSDASISMGKTLMQQVLEAGVNEIESRLAELRAHEREHRLLNKEMNKAKGNSKAMAGQYVRKQDVADNSRKRENIHHAGSHYHMAASKGMQKNKQQGLMARHSAQGSRLQASRMASRAGLANMMSARDAAKGVIGGEKKGKTGKKSSQKKKGEAGGSKKGGGNKGGGGGGVGKGGG</sequence>
<name>A0A9W7GPE6_9STRA</name>
<feature type="region of interest" description="Disordered" evidence="2">
    <location>
        <begin position="397"/>
        <end position="443"/>
    </location>
</feature>
<feature type="region of interest" description="Disordered" evidence="2">
    <location>
        <begin position="124"/>
        <end position="159"/>
    </location>
</feature>
<evidence type="ECO:0000313" key="4">
    <source>
        <dbReference type="Proteomes" id="UP001165065"/>
    </source>
</evidence>
<gene>
    <name evidence="3" type="ORF">TrCOL_g6215</name>
</gene>
<dbReference type="EMBL" id="BRYA01000452">
    <property type="protein sequence ID" value="GMI48995.1"/>
    <property type="molecule type" value="Genomic_DNA"/>
</dbReference>
<feature type="region of interest" description="Disordered" evidence="2">
    <location>
        <begin position="362"/>
        <end position="384"/>
    </location>
</feature>
<evidence type="ECO:0000256" key="1">
    <source>
        <dbReference type="SAM" id="Coils"/>
    </source>
</evidence>
<feature type="compositionally biased region" description="Gly residues" evidence="2">
    <location>
        <begin position="421"/>
        <end position="443"/>
    </location>
</feature>
<reference evidence="4" key="1">
    <citation type="journal article" date="2023" name="Commun. Biol.">
        <title>Genome analysis of Parmales, the sister group of diatoms, reveals the evolutionary specialization of diatoms from phago-mixotrophs to photoautotrophs.</title>
        <authorList>
            <person name="Ban H."/>
            <person name="Sato S."/>
            <person name="Yoshikawa S."/>
            <person name="Yamada K."/>
            <person name="Nakamura Y."/>
            <person name="Ichinomiya M."/>
            <person name="Sato N."/>
            <person name="Blanc-Mathieu R."/>
            <person name="Endo H."/>
            <person name="Kuwata A."/>
            <person name="Ogata H."/>
        </authorList>
    </citation>
    <scope>NUCLEOTIDE SEQUENCE [LARGE SCALE GENOMIC DNA]</scope>
</reference>
<dbReference type="Proteomes" id="UP001165065">
    <property type="component" value="Unassembled WGS sequence"/>
</dbReference>
<evidence type="ECO:0000256" key="2">
    <source>
        <dbReference type="SAM" id="MobiDB-lite"/>
    </source>
</evidence>
<feature type="compositionally biased region" description="Basic and acidic residues" evidence="2">
    <location>
        <begin position="235"/>
        <end position="244"/>
    </location>
</feature>
<organism evidence="3 4">
    <name type="scientific">Triparma columacea</name>
    <dbReference type="NCBI Taxonomy" id="722753"/>
    <lineage>
        <taxon>Eukaryota</taxon>
        <taxon>Sar</taxon>
        <taxon>Stramenopiles</taxon>
        <taxon>Ochrophyta</taxon>
        <taxon>Bolidophyceae</taxon>
        <taxon>Parmales</taxon>
        <taxon>Triparmaceae</taxon>
        <taxon>Triparma</taxon>
    </lineage>
</organism>
<accession>A0A9W7GPE6</accession>
<feature type="compositionally biased region" description="Acidic residues" evidence="2">
    <location>
        <begin position="133"/>
        <end position="143"/>
    </location>
</feature>
<feature type="coiled-coil region" evidence="1">
    <location>
        <begin position="291"/>
        <end position="318"/>
    </location>
</feature>
<keyword evidence="4" id="KW-1185">Reference proteome</keyword>
<proteinExistence type="predicted"/>
<protein>
    <submittedName>
        <fullName evidence="3">Uncharacterized protein</fullName>
    </submittedName>
</protein>
<dbReference type="OrthoDB" id="205764at2759"/>
<comment type="caution">
    <text evidence="3">The sequence shown here is derived from an EMBL/GenBank/DDBJ whole genome shotgun (WGS) entry which is preliminary data.</text>
</comment>
<feature type="compositionally biased region" description="Acidic residues" evidence="2">
    <location>
        <begin position="15"/>
        <end position="28"/>
    </location>
</feature>
<dbReference type="AlphaFoldDB" id="A0A9W7GPE6"/>
<feature type="region of interest" description="Disordered" evidence="2">
    <location>
        <begin position="1"/>
        <end position="28"/>
    </location>
</feature>
<feature type="region of interest" description="Disordered" evidence="2">
    <location>
        <begin position="206"/>
        <end position="271"/>
    </location>
</feature>
<keyword evidence="1" id="KW-0175">Coiled coil</keyword>